<sequence>MTDKIKVKNNINAKNKPLLSANLKANEYEIHLKRIKNQTNT</sequence>
<keyword evidence="2" id="KW-1185">Reference proteome</keyword>
<comment type="caution">
    <text evidence="1">The sequence shown here is derived from an EMBL/GenBank/DDBJ whole genome shotgun (WGS) entry which is preliminary data.</text>
</comment>
<protein>
    <submittedName>
        <fullName evidence="1">Uncharacterized protein</fullName>
    </submittedName>
</protein>
<evidence type="ECO:0000313" key="2">
    <source>
        <dbReference type="Proteomes" id="UP000286848"/>
    </source>
</evidence>
<evidence type="ECO:0000313" key="1">
    <source>
        <dbReference type="EMBL" id="GBG94887.1"/>
    </source>
</evidence>
<gene>
    <name evidence="1" type="ORF">LFYK43_13460</name>
</gene>
<proteinExistence type="predicted"/>
<organism evidence="1 2">
    <name type="scientific">Ligilactobacillus salitolerans</name>
    <dbReference type="NCBI Taxonomy" id="1808352"/>
    <lineage>
        <taxon>Bacteria</taxon>
        <taxon>Bacillati</taxon>
        <taxon>Bacillota</taxon>
        <taxon>Bacilli</taxon>
        <taxon>Lactobacillales</taxon>
        <taxon>Lactobacillaceae</taxon>
        <taxon>Ligilactobacillus</taxon>
    </lineage>
</organism>
<dbReference type="EMBL" id="BFFP01000020">
    <property type="protein sequence ID" value="GBG94887.1"/>
    <property type="molecule type" value="Genomic_DNA"/>
</dbReference>
<dbReference type="Proteomes" id="UP000286848">
    <property type="component" value="Unassembled WGS sequence"/>
</dbReference>
<reference evidence="1 2" key="1">
    <citation type="journal article" date="2019" name="Int. J. Syst. Evol. Microbiol.">
        <title>Lactobacillus salitolerans sp. nov., a novel lactic acid bacterium isolated from spent mushroom substrates.</title>
        <authorList>
            <person name="Tohno M."/>
            <person name="Tanizawa Y."/>
            <person name="Kojima Y."/>
            <person name="Sakamoto M."/>
            <person name="Nakamura Y."/>
            <person name="Ohkuma M."/>
            <person name="Kobayashi H."/>
        </authorList>
    </citation>
    <scope>NUCLEOTIDE SEQUENCE [LARGE SCALE GENOMIC DNA]</scope>
    <source>
        <strain evidence="1 2">YK43</strain>
    </source>
</reference>
<name>A0A401ITR3_9LACO</name>
<accession>A0A401ITR3</accession>
<dbReference type="AlphaFoldDB" id="A0A401ITR3"/>